<proteinExistence type="predicted"/>
<dbReference type="EMBL" id="VOAH01000005">
    <property type="protein sequence ID" value="TVP40906.1"/>
    <property type="molecule type" value="Genomic_DNA"/>
</dbReference>
<sequence length="80" mass="8268">MNNILTVAVISVLAASILLIGASTPVFAQNMTMDNSTAPVQNTTDITETGMGMDGNMMMGDNMTGSNMTGSNMTGSNMTQ</sequence>
<reference evidence="1 2" key="1">
    <citation type="journal article" date="2019" name="Front. Microbiol.">
        <title>Ammonia Oxidation by the Arctic Terrestrial Thaumarchaeote Candidatus Nitrosocosmicus arcticus Is Stimulated by Increasing Temperatures.</title>
        <authorList>
            <person name="Alves R.J.E."/>
            <person name="Kerou M."/>
            <person name="Zappe A."/>
            <person name="Bittner R."/>
            <person name="Abby S.S."/>
            <person name="Schmidt H.A."/>
            <person name="Pfeifer K."/>
            <person name="Schleper C."/>
        </authorList>
    </citation>
    <scope>NUCLEOTIDE SEQUENCE [LARGE SCALE GENOMIC DNA]</scope>
    <source>
        <strain evidence="1 2">Kfb</strain>
    </source>
</reference>
<dbReference type="Proteomes" id="UP000315289">
    <property type="component" value="Unassembled WGS sequence"/>
</dbReference>
<gene>
    <name evidence="1" type="ORF">NARC_50087</name>
</gene>
<organism evidence="1 2">
    <name type="scientific">Candidatus Nitrosocosmicus arcticus</name>
    <dbReference type="NCBI Taxonomy" id="2035267"/>
    <lineage>
        <taxon>Archaea</taxon>
        <taxon>Nitrososphaerota</taxon>
        <taxon>Nitrososphaeria</taxon>
        <taxon>Nitrososphaerales</taxon>
        <taxon>Nitrososphaeraceae</taxon>
        <taxon>Candidatus Nitrosocosmicus</taxon>
    </lineage>
</organism>
<evidence type="ECO:0000313" key="1">
    <source>
        <dbReference type="EMBL" id="TVP40906.1"/>
    </source>
</evidence>
<accession>A0A557SWC6</accession>
<name>A0A557SWC6_9ARCH</name>
<keyword evidence="2" id="KW-1185">Reference proteome</keyword>
<comment type="caution">
    <text evidence="1">The sequence shown here is derived from an EMBL/GenBank/DDBJ whole genome shotgun (WGS) entry which is preliminary data.</text>
</comment>
<dbReference type="RefSeq" id="WP_144729688.1">
    <property type="nucleotide sequence ID" value="NZ_ML675581.1"/>
</dbReference>
<protein>
    <submittedName>
        <fullName evidence="1">Uncharacterized protein</fullName>
    </submittedName>
</protein>
<dbReference type="AlphaFoldDB" id="A0A557SWC6"/>
<evidence type="ECO:0000313" key="2">
    <source>
        <dbReference type="Proteomes" id="UP000315289"/>
    </source>
</evidence>